<keyword evidence="1" id="KW-1133">Transmembrane helix</keyword>
<reference evidence="2" key="1">
    <citation type="submission" date="2020-05" db="EMBL/GenBank/DDBJ databases">
        <authorList>
            <person name="Chiriac C."/>
            <person name="Salcher M."/>
            <person name="Ghai R."/>
            <person name="Kavagutti S V."/>
        </authorList>
    </citation>
    <scope>NUCLEOTIDE SEQUENCE</scope>
</reference>
<feature type="transmembrane region" description="Helical" evidence="1">
    <location>
        <begin position="20"/>
        <end position="39"/>
    </location>
</feature>
<keyword evidence="1" id="KW-0472">Membrane</keyword>
<evidence type="ECO:0000313" key="2">
    <source>
        <dbReference type="EMBL" id="CAB4566267.1"/>
    </source>
</evidence>
<proteinExistence type="predicted"/>
<organism evidence="2">
    <name type="scientific">freshwater metagenome</name>
    <dbReference type="NCBI Taxonomy" id="449393"/>
    <lineage>
        <taxon>unclassified sequences</taxon>
        <taxon>metagenomes</taxon>
        <taxon>ecological metagenomes</taxon>
    </lineage>
</organism>
<sequence length="46" mass="5185">MFSSLLLAVLSGEVVREMPASPLFFGLFTFGVLALLLYFTMRIDRD</sequence>
<protein>
    <submittedName>
        <fullName evidence="2">Unannotated protein</fullName>
    </submittedName>
</protein>
<gene>
    <name evidence="2" type="ORF">UFOPK1650_00467</name>
</gene>
<name>A0A6J6DQJ5_9ZZZZ</name>
<accession>A0A6J6DQJ5</accession>
<evidence type="ECO:0000256" key="1">
    <source>
        <dbReference type="SAM" id="Phobius"/>
    </source>
</evidence>
<dbReference type="EMBL" id="CAEZTJ010000049">
    <property type="protein sequence ID" value="CAB4566267.1"/>
    <property type="molecule type" value="Genomic_DNA"/>
</dbReference>
<keyword evidence="1" id="KW-0812">Transmembrane</keyword>
<dbReference type="AlphaFoldDB" id="A0A6J6DQJ5"/>